<evidence type="ECO:0000259" key="1">
    <source>
        <dbReference type="Pfam" id="PF04389"/>
    </source>
</evidence>
<proteinExistence type="predicted"/>
<protein>
    <recommendedName>
        <fullName evidence="1">Peptidase M28 domain-containing protein</fullName>
    </recommendedName>
</protein>
<reference evidence="2" key="1">
    <citation type="journal article" date="2015" name="Nature">
        <title>Complex archaea that bridge the gap between prokaryotes and eukaryotes.</title>
        <authorList>
            <person name="Spang A."/>
            <person name="Saw J.H."/>
            <person name="Jorgensen S.L."/>
            <person name="Zaremba-Niedzwiedzka K."/>
            <person name="Martijn J."/>
            <person name="Lind A.E."/>
            <person name="van Eijk R."/>
            <person name="Schleper C."/>
            <person name="Guy L."/>
            <person name="Ettema T.J."/>
        </authorList>
    </citation>
    <scope>NUCLEOTIDE SEQUENCE</scope>
</reference>
<evidence type="ECO:0000313" key="2">
    <source>
        <dbReference type="EMBL" id="KKL52131.1"/>
    </source>
</evidence>
<feature type="domain" description="Peptidase M28" evidence="1">
    <location>
        <begin position="110"/>
        <end position="300"/>
    </location>
</feature>
<dbReference type="PANTHER" id="PTHR12147:SF26">
    <property type="entry name" value="PEPTIDASE M28 DOMAIN-CONTAINING PROTEIN"/>
    <property type="match status" value="1"/>
</dbReference>
<organism evidence="2">
    <name type="scientific">marine sediment metagenome</name>
    <dbReference type="NCBI Taxonomy" id="412755"/>
    <lineage>
        <taxon>unclassified sequences</taxon>
        <taxon>metagenomes</taxon>
        <taxon>ecological metagenomes</taxon>
    </lineage>
</organism>
<gene>
    <name evidence="2" type="ORF">LCGC14_2288570</name>
</gene>
<dbReference type="InterPro" id="IPR007484">
    <property type="entry name" value="Peptidase_M28"/>
</dbReference>
<dbReference type="Pfam" id="PF04389">
    <property type="entry name" value="Peptidase_M28"/>
    <property type="match status" value="1"/>
</dbReference>
<dbReference type="Gene3D" id="3.40.630.10">
    <property type="entry name" value="Zn peptidases"/>
    <property type="match status" value="1"/>
</dbReference>
<feature type="non-terminal residue" evidence="2">
    <location>
        <position position="1"/>
    </location>
</feature>
<dbReference type="GO" id="GO:0008235">
    <property type="term" value="F:metalloexopeptidase activity"/>
    <property type="evidence" value="ECO:0007669"/>
    <property type="project" value="InterPro"/>
</dbReference>
<dbReference type="EMBL" id="LAZR01032000">
    <property type="protein sequence ID" value="KKL52131.1"/>
    <property type="molecule type" value="Genomic_DNA"/>
</dbReference>
<accession>A0A0F9DEH6</accession>
<name>A0A0F9DEH6_9ZZZZ</name>
<dbReference type="SUPFAM" id="SSF53187">
    <property type="entry name" value="Zn-dependent exopeptidases"/>
    <property type="match status" value="1"/>
</dbReference>
<dbReference type="InterPro" id="IPR045175">
    <property type="entry name" value="M28_fam"/>
</dbReference>
<dbReference type="GO" id="GO:0006508">
    <property type="term" value="P:proteolysis"/>
    <property type="evidence" value="ECO:0007669"/>
    <property type="project" value="InterPro"/>
</dbReference>
<dbReference type="AlphaFoldDB" id="A0A0F9DEH6"/>
<dbReference type="PANTHER" id="PTHR12147">
    <property type="entry name" value="METALLOPEPTIDASE M28 FAMILY MEMBER"/>
    <property type="match status" value="1"/>
</dbReference>
<comment type="caution">
    <text evidence="2">The sequence shown here is derived from an EMBL/GenBank/DDBJ whole genome shotgun (WGS) entry which is preliminary data.</text>
</comment>
<sequence>LLIVIAVFFISAVTIIFAHKKPFAPKPATTKIVAKSAQKTTHKNPKSAFRWSNANVRQAVHSLARKIGVRAAGSSREHKAARYITKRLKDLGYKPKKQAFRITGGRKSYNVVAKKMGRNRKKQFILGAHYDSKSPSPGGNDNGSGVATLLELARVLKKKSPHYNVVFVFFGAEEKVGTNPNNHHFGSRYYAKKMSRKAKKKTKGMISVDMVGYGKTFHVRSMKKGTMRLVNSLRKFGKRKKIRLTYLKDPGRTGWSDHEVFENAGIPAAWLEWRNDPTYHSARDNFSHMQWSRITTTGKFLYGYLR</sequence>